<feature type="transmembrane region" description="Helical" evidence="8">
    <location>
        <begin position="267"/>
        <end position="289"/>
    </location>
</feature>
<evidence type="ECO:0000256" key="2">
    <source>
        <dbReference type="ARBA" id="ARBA00008537"/>
    </source>
</evidence>
<feature type="transmembrane region" description="Helical" evidence="8">
    <location>
        <begin position="402"/>
        <end position="421"/>
    </location>
</feature>
<reference evidence="10 11" key="1">
    <citation type="submission" date="2016-07" db="EMBL/GenBank/DDBJ databases">
        <title>Draft genome of a psychrotolerant acidophile Acidithiobacillus ferrivorans strain YL15.</title>
        <authorList>
            <person name="Peng T."/>
            <person name="Ma L."/>
            <person name="Nan M."/>
            <person name="An N."/>
            <person name="Wang M."/>
            <person name="Qiu G."/>
            <person name="Zeng W."/>
        </authorList>
    </citation>
    <scope>NUCLEOTIDE SEQUENCE [LARGE SCALE GENOMIC DNA]</scope>
    <source>
        <strain evidence="10 11">YL15</strain>
    </source>
</reference>
<evidence type="ECO:0000313" key="10">
    <source>
        <dbReference type="EMBL" id="OCB02245.1"/>
    </source>
</evidence>
<dbReference type="SUPFAM" id="SSF103473">
    <property type="entry name" value="MFS general substrate transporter"/>
    <property type="match status" value="1"/>
</dbReference>
<dbReference type="InterPro" id="IPR036259">
    <property type="entry name" value="MFS_trans_sf"/>
</dbReference>
<feature type="transmembrane region" description="Helical" evidence="8">
    <location>
        <begin position="139"/>
        <end position="162"/>
    </location>
</feature>
<feature type="transmembrane region" description="Helical" evidence="8">
    <location>
        <begin position="77"/>
        <end position="101"/>
    </location>
</feature>
<dbReference type="PANTHER" id="PTHR42718:SF9">
    <property type="entry name" value="MAJOR FACILITATOR SUPERFAMILY MULTIDRUG TRANSPORTER MFSC"/>
    <property type="match status" value="1"/>
</dbReference>
<feature type="transmembrane region" description="Helical" evidence="8">
    <location>
        <begin position="223"/>
        <end position="246"/>
    </location>
</feature>
<dbReference type="NCBIfam" id="TIGR00711">
    <property type="entry name" value="efflux_EmrB"/>
    <property type="match status" value="1"/>
</dbReference>
<evidence type="ECO:0000256" key="6">
    <source>
        <dbReference type="ARBA" id="ARBA00022989"/>
    </source>
</evidence>
<organism evidence="10 11">
    <name type="scientific">Acidithiobacillus ferrivorans</name>
    <dbReference type="NCBI Taxonomy" id="160808"/>
    <lineage>
        <taxon>Bacteria</taxon>
        <taxon>Pseudomonadati</taxon>
        <taxon>Pseudomonadota</taxon>
        <taxon>Acidithiobacillia</taxon>
        <taxon>Acidithiobacillales</taxon>
        <taxon>Acidithiobacillaceae</taxon>
        <taxon>Acidithiobacillus</taxon>
    </lineage>
</organism>
<dbReference type="EMBL" id="MASQ01000099">
    <property type="protein sequence ID" value="OCB02245.1"/>
    <property type="molecule type" value="Genomic_DNA"/>
</dbReference>
<feature type="transmembrane region" description="Helical" evidence="8">
    <location>
        <begin position="427"/>
        <end position="448"/>
    </location>
</feature>
<evidence type="ECO:0000256" key="5">
    <source>
        <dbReference type="ARBA" id="ARBA00022692"/>
    </source>
</evidence>
<feature type="transmembrane region" description="Helical" evidence="8">
    <location>
        <begin position="46"/>
        <end position="65"/>
    </location>
</feature>
<keyword evidence="6 8" id="KW-1133">Transmembrane helix</keyword>
<comment type="similarity">
    <text evidence="2">Belongs to the major facilitator superfamily. EmrB family.</text>
</comment>
<comment type="subcellular location">
    <subcellularLocation>
        <location evidence="1">Cell membrane</location>
        <topology evidence="1">Multi-pass membrane protein</topology>
    </subcellularLocation>
</comment>
<gene>
    <name evidence="10" type="ORF">BBC27_14435</name>
</gene>
<keyword evidence="3" id="KW-0813">Transport</keyword>
<evidence type="ECO:0000256" key="1">
    <source>
        <dbReference type="ARBA" id="ARBA00004651"/>
    </source>
</evidence>
<protein>
    <recommendedName>
        <fullName evidence="9">Major facilitator superfamily (MFS) profile domain-containing protein</fullName>
    </recommendedName>
</protein>
<evidence type="ECO:0000313" key="11">
    <source>
        <dbReference type="Proteomes" id="UP000093129"/>
    </source>
</evidence>
<dbReference type="GO" id="GO:0005886">
    <property type="term" value="C:plasma membrane"/>
    <property type="evidence" value="ECO:0007669"/>
    <property type="project" value="UniProtKB-SubCell"/>
</dbReference>
<dbReference type="CDD" id="cd17321">
    <property type="entry name" value="MFS_MMR_MDR_like"/>
    <property type="match status" value="1"/>
</dbReference>
<dbReference type="GO" id="GO:0022857">
    <property type="term" value="F:transmembrane transporter activity"/>
    <property type="evidence" value="ECO:0007669"/>
    <property type="project" value="InterPro"/>
</dbReference>
<dbReference type="PROSITE" id="PS50850">
    <property type="entry name" value="MFS"/>
    <property type="match status" value="1"/>
</dbReference>
<feature type="domain" description="Major facilitator superfamily (MFS) profile" evidence="9">
    <location>
        <begin position="11"/>
        <end position="452"/>
    </location>
</feature>
<keyword evidence="5 8" id="KW-0812">Transmembrane</keyword>
<dbReference type="InterPro" id="IPR004638">
    <property type="entry name" value="EmrB-like"/>
</dbReference>
<evidence type="ECO:0000259" key="9">
    <source>
        <dbReference type="PROSITE" id="PS50850"/>
    </source>
</evidence>
<feature type="transmembrane region" description="Helical" evidence="8">
    <location>
        <begin position="330"/>
        <end position="350"/>
    </location>
</feature>
<name>A0A1B9BWZ5_9PROT</name>
<comment type="caution">
    <text evidence="10">The sequence shown here is derived from an EMBL/GenBank/DDBJ whole genome shotgun (WGS) entry which is preliminary data.</text>
</comment>
<dbReference type="PANTHER" id="PTHR42718">
    <property type="entry name" value="MAJOR FACILITATOR SUPERFAMILY MULTIDRUG TRANSPORTER MFSC"/>
    <property type="match status" value="1"/>
</dbReference>
<evidence type="ECO:0000256" key="8">
    <source>
        <dbReference type="SAM" id="Phobius"/>
    </source>
</evidence>
<dbReference type="RefSeq" id="WP_065413788.1">
    <property type="nucleotide sequence ID" value="NZ_MASQ01000099.1"/>
</dbReference>
<keyword evidence="7 8" id="KW-0472">Membrane</keyword>
<feature type="transmembrane region" description="Helical" evidence="8">
    <location>
        <begin position="7"/>
        <end position="26"/>
    </location>
</feature>
<evidence type="ECO:0000256" key="4">
    <source>
        <dbReference type="ARBA" id="ARBA00022475"/>
    </source>
</evidence>
<feature type="transmembrane region" description="Helical" evidence="8">
    <location>
        <begin position="301"/>
        <end position="318"/>
    </location>
</feature>
<sequence>MTDRHDHAIITLIAVCFGLFMIQLDLTVVNVALKSIQDNLHAGVTALQWVVDAYAILFSSLMLTTGDLGDLFGRRRMYTGGMALFVLGSIACAVAPSYVFLIGARSLQGIGAAAALPNSLAILRNAFPDARLRARAIGWWAGVSGLAVVAGPTLGGFLVGAFGWRSVFWLNVPVGVLGLWLTLGFVTESSHPQGRKLDIRGQVLAASALASLIFAVIEGSPLGWGNILVIAAFAWAGMSSMALWLVERRHTHPLLDFRFFRQPGFTAANAASGLMNFGVFATLFAFSLYLLHIQQLSPEQVGLRLAVMFAPFALSLPFGGRIAGHFGSRYPAALGLGATGAGMLLLSLVPQVTDDALMYFALLVIGLGLAAATPALVVAAINALPPERSGAASAFNNTSRQAGGALGVALLGGLVGVGASISTAGVVAAILGSAAALLLGAFIAWQFIEFHPT</sequence>
<feature type="transmembrane region" description="Helical" evidence="8">
    <location>
        <begin position="356"/>
        <end position="381"/>
    </location>
</feature>
<proteinExistence type="inferred from homology"/>
<dbReference type="Gene3D" id="1.20.1720.10">
    <property type="entry name" value="Multidrug resistance protein D"/>
    <property type="match status" value="1"/>
</dbReference>
<dbReference type="Gene3D" id="1.20.1250.20">
    <property type="entry name" value="MFS general substrate transporter like domains"/>
    <property type="match status" value="1"/>
</dbReference>
<dbReference type="Pfam" id="PF07690">
    <property type="entry name" value="MFS_1"/>
    <property type="match status" value="2"/>
</dbReference>
<dbReference type="InterPro" id="IPR011701">
    <property type="entry name" value="MFS"/>
</dbReference>
<evidence type="ECO:0000256" key="7">
    <source>
        <dbReference type="ARBA" id="ARBA00023136"/>
    </source>
</evidence>
<dbReference type="InterPro" id="IPR020846">
    <property type="entry name" value="MFS_dom"/>
</dbReference>
<accession>A0A1B9BWZ5</accession>
<dbReference type="AlphaFoldDB" id="A0A1B9BWZ5"/>
<evidence type="ECO:0000256" key="3">
    <source>
        <dbReference type="ARBA" id="ARBA00022448"/>
    </source>
</evidence>
<dbReference type="Proteomes" id="UP000093129">
    <property type="component" value="Unassembled WGS sequence"/>
</dbReference>
<feature type="transmembrane region" description="Helical" evidence="8">
    <location>
        <begin position="199"/>
        <end position="217"/>
    </location>
</feature>
<feature type="transmembrane region" description="Helical" evidence="8">
    <location>
        <begin position="168"/>
        <end position="187"/>
    </location>
</feature>
<keyword evidence="4" id="KW-1003">Cell membrane</keyword>